<feature type="compositionally biased region" description="Polar residues" evidence="4">
    <location>
        <begin position="190"/>
        <end position="201"/>
    </location>
</feature>
<dbReference type="InterPro" id="IPR024610">
    <property type="entry name" value="ING_N_histone-binding"/>
</dbReference>
<feature type="compositionally biased region" description="Low complexity" evidence="4">
    <location>
        <begin position="266"/>
        <end position="286"/>
    </location>
</feature>
<feature type="compositionally biased region" description="Low complexity" evidence="4">
    <location>
        <begin position="569"/>
        <end position="586"/>
    </location>
</feature>
<feature type="compositionally biased region" description="Basic and acidic residues" evidence="4">
    <location>
        <begin position="230"/>
        <end position="247"/>
    </location>
</feature>
<evidence type="ECO:0000313" key="6">
    <source>
        <dbReference type="EMBL" id="KAK7681218.1"/>
    </source>
</evidence>
<dbReference type="Pfam" id="PF00071">
    <property type="entry name" value="Ras"/>
    <property type="match status" value="1"/>
</dbReference>
<evidence type="ECO:0000256" key="1">
    <source>
        <dbReference type="ARBA" id="ARBA00004342"/>
    </source>
</evidence>
<dbReference type="EMBL" id="JASBNA010000042">
    <property type="protein sequence ID" value="KAK7681218.1"/>
    <property type="molecule type" value="Genomic_DNA"/>
</dbReference>
<dbReference type="GO" id="GO:0003924">
    <property type="term" value="F:GTPase activity"/>
    <property type="evidence" value="ECO:0007669"/>
    <property type="project" value="InterPro"/>
</dbReference>
<dbReference type="InterPro" id="IPR001806">
    <property type="entry name" value="Small_GTPase"/>
</dbReference>
<accession>A0AAW0FHL6</accession>
<dbReference type="InterPro" id="IPR020849">
    <property type="entry name" value="Small_GTPase_Ras-type"/>
</dbReference>
<comment type="caution">
    <text evidence="6">The sequence shown here is derived from an EMBL/GenBank/DDBJ whole genome shotgun (WGS) entry which is preliminary data.</text>
</comment>
<dbReference type="Gene3D" id="6.10.140.1740">
    <property type="match status" value="1"/>
</dbReference>
<feature type="compositionally biased region" description="Low complexity" evidence="4">
    <location>
        <begin position="506"/>
        <end position="527"/>
    </location>
</feature>
<dbReference type="SMART" id="SM01408">
    <property type="entry name" value="ING"/>
    <property type="match status" value="1"/>
</dbReference>
<dbReference type="SMART" id="SM00173">
    <property type="entry name" value="RAS"/>
    <property type="match status" value="1"/>
</dbReference>
<feature type="domain" description="Inhibitor of growth protein N-terminal histone-binding" evidence="5">
    <location>
        <begin position="47"/>
        <end position="167"/>
    </location>
</feature>
<evidence type="ECO:0000256" key="4">
    <source>
        <dbReference type="SAM" id="MobiDB-lite"/>
    </source>
</evidence>
<reference evidence="6 7" key="1">
    <citation type="submission" date="2022-09" db="EMBL/GenBank/DDBJ databases">
        <authorList>
            <person name="Palmer J.M."/>
        </authorList>
    </citation>
    <scope>NUCLEOTIDE SEQUENCE [LARGE SCALE GENOMIC DNA]</scope>
    <source>
        <strain evidence="6 7">DSM 7382</strain>
    </source>
</reference>
<dbReference type="PANTHER" id="PTHR24070">
    <property type="entry name" value="RAS, DI-RAS, AND RHEB FAMILY MEMBERS OF SMALL GTPASE SUPERFAMILY"/>
    <property type="match status" value="1"/>
</dbReference>
<gene>
    <name evidence="6" type="ORF">QCA50_015605</name>
</gene>
<dbReference type="SUPFAM" id="SSF52540">
    <property type="entry name" value="P-loop containing nucleoside triphosphate hydrolases"/>
    <property type="match status" value="1"/>
</dbReference>
<feature type="region of interest" description="Disordered" evidence="4">
    <location>
        <begin position="188"/>
        <end position="296"/>
    </location>
</feature>
<protein>
    <recommendedName>
        <fullName evidence="5">Inhibitor of growth protein N-terminal histone-binding domain-containing protein</fullName>
    </recommendedName>
</protein>
<dbReference type="Proteomes" id="UP001385951">
    <property type="component" value="Unassembled WGS sequence"/>
</dbReference>
<evidence type="ECO:0000313" key="7">
    <source>
        <dbReference type="Proteomes" id="UP001385951"/>
    </source>
</evidence>
<keyword evidence="3" id="KW-0342">GTP-binding</keyword>
<dbReference type="SMART" id="SM00174">
    <property type="entry name" value="RHO"/>
    <property type="match status" value="1"/>
</dbReference>
<evidence type="ECO:0000256" key="2">
    <source>
        <dbReference type="ARBA" id="ARBA00022741"/>
    </source>
</evidence>
<evidence type="ECO:0000259" key="5">
    <source>
        <dbReference type="SMART" id="SM01408"/>
    </source>
</evidence>
<dbReference type="Gene3D" id="3.40.50.300">
    <property type="entry name" value="P-loop containing nucleotide triphosphate hydrolases"/>
    <property type="match status" value="1"/>
</dbReference>
<dbReference type="Pfam" id="PF12998">
    <property type="entry name" value="ING"/>
    <property type="match status" value="1"/>
</dbReference>
<dbReference type="AlphaFoldDB" id="A0AAW0FHL6"/>
<dbReference type="NCBIfam" id="TIGR00231">
    <property type="entry name" value="small_GTP"/>
    <property type="match status" value="1"/>
</dbReference>
<feature type="compositionally biased region" description="Polar residues" evidence="4">
    <location>
        <begin position="528"/>
        <end position="544"/>
    </location>
</feature>
<evidence type="ECO:0000256" key="3">
    <source>
        <dbReference type="ARBA" id="ARBA00023134"/>
    </source>
</evidence>
<dbReference type="GO" id="GO:0005886">
    <property type="term" value="C:plasma membrane"/>
    <property type="evidence" value="ECO:0007669"/>
    <property type="project" value="UniProtKB-SubCell"/>
</dbReference>
<dbReference type="PRINTS" id="PR00449">
    <property type="entry name" value="RASTRNSFRMNG"/>
</dbReference>
<keyword evidence="7" id="KW-1185">Reference proteome</keyword>
<dbReference type="FunFam" id="3.40.50.300:FF:001447">
    <property type="entry name" value="Ras-related protein Rab-1B"/>
    <property type="match status" value="1"/>
</dbReference>
<feature type="region of interest" description="Disordered" evidence="4">
    <location>
        <begin position="498"/>
        <end position="599"/>
    </location>
</feature>
<proteinExistence type="predicted"/>
<organism evidence="6 7">
    <name type="scientific">Cerrena zonata</name>
    <dbReference type="NCBI Taxonomy" id="2478898"/>
    <lineage>
        <taxon>Eukaryota</taxon>
        <taxon>Fungi</taxon>
        <taxon>Dikarya</taxon>
        <taxon>Basidiomycota</taxon>
        <taxon>Agaricomycotina</taxon>
        <taxon>Agaricomycetes</taxon>
        <taxon>Polyporales</taxon>
        <taxon>Cerrenaceae</taxon>
        <taxon>Cerrena</taxon>
    </lineage>
</organism>
<dbReference type="InterPro" id="IPR027417">
    <property type="entry name" value="P-loop_NTPase"/>
</dbReference>
<comment type="subcellular location">
    <subcellularLocation>
        <location evidence="1">Cell membrane</location>
        <topology evidence="1">Lipid-anchor</topology>
        <orientation evidence="1">Cytoplasmic side</orientation>
    </subcellularLocation>
</comment>
<dbReference type="GO" id="GO:0005525">
    <property type="term" value="F:GTP binding"/>
    <property type="evidence" value="ECO:0007669"/>
    <property type="project" value="UniProtKB-KW"/>
</dbReference>
<dbReference type="SMART" id="SM00176">
    <property type="entry name" value="RAN"/>
    <property type="match status" value="1"/>
</dbReference>
<dbReference type="SMART" id="SM00175">
    <property type="entry name" value="RAB"/>
    <property type="match status" value="1"/>
</dbReference>
<sequence length="599" mass="67679">MTSQDLPSRQKSQRLINRIKSSQQHQQFQQYKQRAKNINNVNELLPGLNDISDAIEALPMDLIKYFTLLKEIDAKCINTVPVINHQIKSYIENLHPRPINSLEENQGTNQEEFTPMNNSNKFKRLTSIRNKIHEVIPCLEEKMHVTSVATDLLHKHLYRINNDYKLIINNNEIPESIRIGPLSHPAMIMDSSNTLDHSNPNRSAQSQRSESRREALAARKQNKDDDEEFLDKLSKKIKNKESTPEVKGKKRTRKELPSLVPPPPQQQHQQHQPPQPQPIHQQHQQQPPQPIPPMQHSHLVQSVPEGLAIAHAHSEPPAKKRATSKPKREVDSEQPTKPAGPIPTNTGEEFKLVVVGGGGVDSYRKQCMIDKEQVLLDVLDTAGQEEYSAMREQYMRTGEGFLLVYSINSRNSLEELQSFFEQIQRVKDSDNVPVLVVGNKCDLEIERQVSYEEGLALAKSFNAPFLETSAKQRINVEEAFHGLVRSIRHQNKLLQEEESKLKQEQEQIASSNQQSQQKSSVVNQPQPVNDNTINNQAIPTSNQDAIAAGNNGDSPNKQTNDSLIDDKASAANNQSKSSNRKNQSNAKEGKEKSGCCIIV</sequence>
<feature type="compositionally biased region" description="Basic and acidic residues" evidence="4">
    <location>
        <begin position="209"/>
        <end position="223"/>
    </location>
</feature>
<keyword evidence="2" id="KW-0547">Nucleotide-binding</keyword>
<feature type="compositionally biased region" description="Polar residues" evidence="4">
    <location>
        <begin position="551"/>
        <end position="562"/>
    </location>
</feature>
<dbReference type="InterPro" id="IPR005225">
    <property type="entry name" value="Small_GTP-bd"/>
</dbReference>
<dbReference type="PROSITE" id="PS51421">
    <property type="entry name" value="RAS"/>
    <property type="match status" value="1"/>
</dbReference>
<dbReference type="GO" id="GO:0007165">
    <property type="term" value="P:signal transduction"/>
    <property type="evidence" value="ECO:0007669"/>
    <property type="project" value="InterPro"/>
</dbReference>
<feature type="region of interest" description="Disordered" evidence="4">
    <location>
        <begin position="313"/>
        <end position="346"/>
    </location>
</feature>
<name>A0AAW0FHL6_9APHY</name>
<dbReference type="PROSITE" id="PS51419">
    <property type="entry name" value="RAB"/>
    <property type="match status" value="1"/>
</dbReference>